<reference evidence="2 3" key="1">
    <citation type="journal article" date="2017" name="BMC Genomics">
        <title>Genome sequencing of 39 Akkermansia muciniphila isolates reveals its population structure, genomic and functional diverisity, and global distribution in mammalian gut microbiotas.</title>
        <authorList>
            <person name="Guo X."/>
            <person name="Li S."/>
            <person name="Zhang J."/>
            <person name="Wu F."/>
            <person name="Li X."/>
            <person name="Wu D."/>
            <person name="Zhang M."/>
            <person name="Ou Z."/>
            <person name="Jie Z."/>
            <person name="Yan Q."/>
            <person name="Li P."/>
            <person name="Yi J."/>
            <person name="Peng Y."/>
        </authorList>
    </citation>
    <scope>NUCLEOTIDE SEQUENCE [LARGE SCALE GENOMIC DNA]</scope>
    <source>
        <strain evidence="2 3">GP24</strain>
    </source>
</reference>
<accession>A0A2N8HE21</accession>
<organism evidence="2 3">
    <name type="scientific">Akkermansia muciniphila</name>
    <dbReference type="NCBI Taxonomy" id="239935"/>
    <lineage>
        <taxon>Bacteria</taxon>
        <taxon>Pseudomonadati</taxon>
        <taxon>Verrucomicrobiota</taxon>
        <taxon>Verrucomicrobiia</taxon>
        <taxon>Verrucomicrobiales</taxon>
        <taxon>Akkermansiaceae</taxon>
        <taxon>Akkermansia</taxon>
    </lineage>
</organism>
<dbReference type="InterPro" id="IPR045886">
    <property type="entry name" value="ThiF/MoeB/HesA"/>
</dbReference>
<dbReference type="RefSeq" id="WP_102713593.1">
    <property type="nucleotide sequence ID" value="NZ_PJKA01000010.1"/>
</dbReference>
<dbReference type="GO" id="GO:0061504">
    <property type="term" value="P:cyclic threonylcarbamoyladenosine biosynthetic process"/>
    <property type="evidence" value="ECO:0007669"/>
    <property type="project" value="TreeGrafter"/>
</dbReference>
<evidence type="ECO:0000313" key="3">
    <source>
        <dbReference type="Proteomes" id="UP000236000"/>
    </source>
</evidence>
<dbReference type="Proteomes" id="UP000236000">
    <property type="component" value="Unassembled WGS sequence"/>
</dbReference>
<dbReference type="InterPro" id="IPR035985">
    <property type="entry name" value="Ubiquitin-activating_enz"/>
</dbReference>
<dbReference type="GO" id="GO:0061503">
    <property type="term" value="F:tRNA threonylcarbamoyladenosine dehydratase"/>
    <property type="evidence" value="ECO:0007669"/>
    <property type="project" value="TreeGrafter"/>
</dbReference>
<protein>
    <submittedName>
        <fullName evidence="2">tRNA cyclic N6-threonylcarbamoyladenosine(37) synthase TcdA</fullName>
    </submittedName>
</protein>
<gene>
    <name evidence="2" type="ORF">CXU22_06100</name>
</gene>
<evidence type="ECO:0000313" key="2">
    <source>
        <dbReference type="EMBL" id="PNC18200.1"/>
    </source>
</evidence>
<dbReference type="AlphaFoldDB" id="A0A2N8HE21"/>
<dbReference type="PANTHER" id="PTHR43267">
    <property type="entry name" value="TRNA THREONYLCARBAMOYLADENOSINE DEHYDRATASE"/>
    <property type="match status" value="1"/>
</dbReference>
<dbReference type="Pfam" id="PF00899">
    <property type="entry name" value="ThiF"/>
    <property type="match status" value="1"/>
</dbReference>
<comment type="caution">
    <text evidence="2">The sequence shown here is derived from an EMBL/GenBank/DDBJ whole genome shotgun (WGS) entry which is preliminary data.</text>
</comment>
<feature type="domain" description="THIF-type NAD/FAD binding fold" evidence="1">
    <location>
        <begin position="17"/>
        <end position="262"/>
    </location>
</feature>
<dbReference type="CDD" id="cd00755">
    <property type="entry name" value="YgdL_like"/>
    <property type="match status" value="1"/>
</dbReference>
<dbReference type="SUPFAM" id="SSF69572">
    <property type="entry name" value="Activating enzymes of the ubiquitin-like proteins"/>
    <property type="match status" value="1"/>
</dbReference>
<sequence>MPTATNHEARFGGIGRLYGTSGLDLLRNSRMAVIGIGGVGSWAAEALARSGVGTIILMDLDDLCITNTNRQIHALASTIGQSKTEAMAARIREINPEAEIISLNSFYTATNAEKLLDAKPDVIIDAIDSLAPKAHLIATCYRSRQLLVTCGGAGGRVNPAKIEIADLSRTKGDPLLSSLRYKLKKDYGLPLGEKARKLKIPCVFSQETPVYPTCDGETSCMRDPEFQGKMGCDAGFGSVTHITGTFGFFAASAAIQTFLNKKQTSPQP</sequence>
<dbReference type="EMBL" id="PJKA01000010">
    <property type="protein sequence ID" value="PNC18200.1"/>
    <property type="molecule type" value="Genomic_DNA"/>
</dbReference>
<dbReference type="InterPro" id="IPR000594">
    <property type="entry name" value="ThiF_NAD_FAD-bd"/>
</dbReference>
<dbReference type="PANTHER" id="PTHR43267:SF1">
    <property type="entry name" value="TRNA THREONYLCARBAMOYLADENOSINE DEHYDRATASE"/>
    <property type="match status" value="1"/>
</dbReference>
<dbReference type="OrthoDB" id="9804150at2"/>
<evidence type="ECO:0000259" key="1">
    <source>
        <dbReference type="Pfam" id="PF00899"/>
    </source>
</evidence>
<name>A0A2N8HE21_9BACT</name>
<dbReference type="GO" id="GO:0008641">
    <property type="term" value="F:ubiquitin-like modifier activating enzyme activity"/>
    <property type="evidence" value="ECO:0007669"/>
    <property type="project" value="InterPro"/>
</dbReference>
<dbReference type="Gene3D" id="3.40.50.720">
    <property type="entry name" value="NAD(P)-binding Rossmann-like Domain"/>
    <property type="match status" value="1"/>
</dbReference>
<proteinExistence type="predicted"/>